<dbReference type="EMBL" id="QKWP01000085">
    <property type="protein sequence ID" value="RIB27846.1"/>
    <property type="molecule type" value="Genomic_DNA"/>
</dbReference>
<dbReference type="SUPFAM" id="SSF51905">
    <property type="entry name" value="FAD/NAD(P)-binding domain"/>
    <property type="match status" value="1"/>
</dbReference>
<gene>
    <name evidence="1" type="ORF">C2G38_2159469</name>
</gene>
<comment type="caution">
    <text evidence="1">The sequence shown here is derived from an EMBL/GenBank/DDBJ whole genome shotgun (WGS) entry which is preliminary data.</text>
</comment>
<dbReference type="PANTHER" id="PTHR43400">
    <property type="entry name" value="FUMARATE REDUCTASE"/>
    <property type="match status" value="1"/>
</dbReference>
<dbReference type="Proteomes" id="UP000266673">
    <property type="component" value="Unassembled WGS sequence"/>
</dbReference>
<dbReference type="STRING" id="44941.A0A397W8X6"/>
<dbReference type="Gene3D" id="3.50.50.60">
    <property type="entry name" value="FAD/NAD(P)-binding domain"/>
    <property type="match status" value="1"/>
</dbReference>
<accession>A0A397W8X6</accession>
<dbReference type="InterPro" id="IPR036188">
    <property type="entry name" value="FAD/NAD-bd_sf"/>
</dbReference>
<sequence>MTTISAKTILVGGGLTGGNVLVLDKNAFFGGSSTKATSGINSALTKTQIGWPWHQNSAKIFAQDTAQSARNFAHPDLIKVLTRNSASVDAYGERKAEKSQKIVSNPIVIGEEGLENIIMFYRVTKGRQTICNFEEYANKGTTRIPKNVFYKITIDRKLHITTVLPDQKLFFVD</sequence>
<reference evidence="1 2" key="1">
    <citation type="submission" date="2018-06" db="EMBL/GenBank/DDBJ databases">
        <title>Comparative genomics reveals the genomic features of Rhizophagus irregularis, R. cerebriforme, R. diaphanum and Gigaspora rosea, and their symbiotic lifestyle signature.</title>
        <authorList>
            <person name="Morin E."/>
            <person name="San Clemente H."/>
            <person name="Chen E.C.H."/>
            <person name="De La Providencia I."/>
            <person name="Hainaut M."/>
            <person name="Kuo A."/>
            <person name="Kohler A."/>
            <person name="Murat C."/>
            <person name="Tang N."/>
            <person name="Roy S."/>
            <person name="Loubradou J."/>
            <person name="Henrissat B."/>
            <person name="Grigoriev I.V."/>
            <person name="Corradi N."/>
            <person name="Roux C."/>
            <person name="Martin F.M."/>
        </authorList>
    </citation>
    <scope>NUCLEOTIDE SEQUENCE [LARGE SCALE GENOMIC DNA]</scope>
    <source>
        <strain evidence="1 2">DAOM 194757</strain>
    </source>
</reference>
<dbReference type="OrthoDB" id="5401292at2759"/>
<evidence type="ECO:0000313" key="2">
    <source>
        <dbReference type="Proteomes" id="UP000266673"/>
    </source>
</evidence>
<organism evidence="1 2">
    <name type="scientific">Gigaspora rosea</name>
    <dbReference type="NCBI Taxonomy" id="44941"/>
    <lineage>
        <taxon>Eukaryota</taxon>
        <taxon>Fungi</taxon>
        <taxon>Fungi incertae sedis</taxon>
        <taxon>Mucoromycota</taxon>
        <taxon>Glomeromycotina</taxon>
        <taxon>Glomeromycetes</taxon>
        <taxon>Diversisporales</taxon>
        <taxon>Gigasporaceae</taxon>
        <taxon>Gigaspora</taxon>
    </lineage>
</organism>
<protein>
    <submittedName>
        <fullName evidence="1">Uncharacterized protein</fullName>
    </submittedName>
</protein>
<proteinExistence type="predicted"/>
<dbReference type="PANTHER" id="PTHR43400:SF1">
    <property type="entry name" value="FUMARATE REDUCTASE"/>
    <property type="match status" value="1"/>
</dbReference>
<dbReference type="AlphaFoldDB" id="A0A397W8X6"/>
<evidence type="ECO:0000313" key="1">
    <source>
        <dbReference type="EMBL" id="RIB27846.1"/>
    </source>
</evidence>
<keyword evidence="2" id="KW-1185">Reference proteome</keyword>
<dbReference type="InterPro" id="IPR050315">
    <property type="entry name" value="FAD-oxidoreductase_2"/>
</dbReference>
<name>A0A397W8X6_9GLOM</name>